<dbReference type="GO" id="GO:0019172">
    <property type="term" value="F:glyoxalase III activity"/>
    <property type="evidence" value="ECO:0007669"/>
    <property type="project" value="TreeGrafter"/>
</dbReference>
<evidence type="ECO:0000256" key="2">
    <source>
        <dbReference type="ARBA" id="ARBA00023239"/>
    </source>
</evidence>
<dbReference type="AlphaFoldDB" id="A0A516NP02"/>
<dbReference type="RefSeq" id="WP_143981846.1">
    <property type="nucleotide sequence ID" value="NZ_CP041695.1"/>
</dbReference>
<dbReference type="InterPro" id="IPR029062">
    <property type="entry name" value="Class_I_gatase-like"/>
</dbReference>
<dbReference type="GO" id="GO:0016740">
    <property type="term" value="F:transferase activity"/>
    <property type="evidence" value="ECO:0007669"/>
    <property type="project" value="UniProtKB-KW"/>
</dbReference>
<dbReference type="InterPro" id="IPR002818">
    <property type="entry name" value="DJ-1/PfpI"/>
</dbReference>
<evidence type="ECO:0000313" key="6">
    <source>
        <dbReference type="Proteomes" id="UP000317039"/>
    </source>
</evidence>
<dbReference type="KEGG" id="nod:FOH10_19665"/>
<dbReference type="EMBL" id="CP041695">
    <property type="protein sequence ID" value="QDP80605.1"/>
    <property type="molecule type" value="Genomic_DNA"/>
</dbReference>
<proteinExistence type="inferred from homology"/>
<keyword evidence="5" id="KW-0808">Transferase</keyword>
<dbReference type="InterPro" id="IPR050325">
    <property type="entry name" value="Prot/Nucl_acid_deglycase"/>
</dbReference>
<keyword evidence="2" id="KW-0456">Lyase</keyword>
<evidence type="ECO:0000256" key="3">
    <source>
        <dbReference type="ARBA" id="ARBA00038493"/>
    </source>
</evidence>
<evidence type="ECO:0000313" key="5">
    <source>
        <dbReference type="EMBL" id="QDP80605.1"/>
    </source>
</evidence>
<dbReference type="PANTHER" id="PTHR48094">
    <property type="entry name" value="PROTEIN/NUCLEIC ACID DEGLYCASE DJ-1-RELATED"/>
    <property type="match status" value="1"/>
</dbReference>
<dbReference type="GO" id="GO:0005737">
    <property type="term" value="C:cytoplasm"/>
    <property type="evidence" value="ECO:0007669"/>
    <property type="project" value="TreeGrafter"/>
</dbReference>
<dbReference type="GO" id="GO:0019243">
    <property type="term" value="P:methylglyoxal catabolic process to D-lactate via S-lactoyl-glutathione"/>
    <property type="evidence" value="ECO:0007669"/>
    <property type="project" value="TreeGrafter"/>
</dbReference>
<dbReference type="Proteomes" id="UP000317039">
    <property type="component" value="Chromosome"/>
</dbReference>
<evidence type="ECO:0000256" key="1">
    <source>
        <dbReference type="ARBA" id="ARBA00023016"/>
    </source>
</evidence>
<dbReference type="Gene3D" id="3.40.50.880">
    <property type="match status" value="1"/>
</dbReference>
<dbReference type="GeneID" id="80334583"/>
<evidence type="ECO:0000259" key="4">
    <source>
        <dbReference type="Pfam" id="PF01965"/>
    </source>
</evidence>
<keyword evidence="1" id="KW-0346">Stress response</keyword>
<organism evidence="5 6">
    <name type="scientific">Nocardia otitidiscaviarum</name>
    <dbReference type="NCBI Taxonomy" id="1823"/>
    <lineage>
        <taxon>Bacteria</taxon>
        <taxon>Bacillati</taxon>
        <taxon>Actinomycetota</taxon>
        <taxon>Actinomycetes</taxon>
        <taxon>Mycobacteriales</taxon>
        <taxon>Nocardiaceae</taxon>
        <taxon>Nocardia</taxon>
    </lineage>
</organism>
<gene>
    <name evidence="5" type="ORF">FOH10_19665</name>
</gene>
<name>A0A516NP02_9NOCA</name>
<protein>
    <submittedName>
        <fullName evidence="5">Type 1 glutamine amidotransferase domain-containing protein</fullName>
    </submittedName>
</protein>
<dbReference type="SUPFAM" id="SSF52317">
    <property type="entry name" value="Class I glutamine amidotransferase-like"/>
    <property type="match status" value="1"/>
</dbReference>
<sequence length="231" mass="24144">MSKILFVMTGSDHWTLADGSKHPTGFWAEEFVVPFEALKSAGHEIVVATPDGVVPPVDRGSLAPDANGGQEVAEHRAGVIRDSAELNHPVRLADVELAEFDAVFYPGGHGPMEDLAVNADSGRLLVAALTSGMPLAVVCHAPAALLAATTATGANAFAGYALTGFTNAEETQAGFADQAHWLLQDRLIEIGADFRAGDPWAPNVVVDRNLITGQNPASSAGVAEELSRKLV</sequence>
<dbReference type="Pfam" id="PF01965">
    <property type="entry name" value="DJ-1_PfpI"/>
    <property type="match status" value="1"/>
</dbReference>
<dbReference type="PANTHER" id="PTHR48094:SF11">
    <property type="entry name" value="GLUTATHIONE-INDEPENDENT GLYOXALASE HSP31-RELATED"/>
    <property type="match status" value="1"/>
</dbReference>
<comment type="similarity">
    <text evidence="3">Belongs to the peptidase C56 family. HSP31-like subfamily.</text>
</comment>
<reference evidence="5 6" key="1">
    <citation type="submission" date="2019-07" db="EMBL/GenBank/DDBJ databases">
        <title>Complete Genome Sequence and Methylome Analysis of Nocardia otitidis-caviarum NEB252.</title>
        <authorList>
            <person name="Fomenkov A."/>
            <person name="Anton B.P."/>
            <person name="Vincze T."/>
            <person name="Roberts R.J."/>
        </authorList>
    </citation>
    <scope>NUCLEOTIDE SEQUENCE [LARGE SCALE GENOMIC DNA]</scope>
    <source>
        <strain evidence="5 6">NEB252</strain>
    </source>
</reference>
<accession>A0A516NP02</accession>
<keyword evidence="5" id="KW-0315">Glutamine amidotransferase</keyword>
<dbReference type="CDD" id="cd03141">
    <property type="entry name" value="GATase1_Hsp31_like"/>
    <property type="match status" value="1"/>
</dbReference>
<feature type="domain" description="DJ-1/PfpI" evidence="4">
    <location>
        <begin position="28"/>
        <end position="226"/>
    </location>
</feature>